<evidence type="ECO:0000256" key="7">
    <source>
        <dbReference type="ARBA" id="ARBA00022989"/>
    </source>
</evidence>
<dbReference type="PROSITE" id="PS50928">
    <property type="entry name" value="ABC_TM1"/>
    <property type="match status" value="1"/>
</dbReference>
<proteinExistence type="inferred from homology"/>
<dbReference type="EMBL" id="FQZO01000003">
    <property type="protein sequence ID" value="SHJ14672.1"/>
    <property type="molecule type" value="Genomic_DNA"/>
</dbReference>
<dbReference type="InterPro" id="IPR010065">
    <property type="entry name" value="AA_ABC_transptr_permease_3TM"/>
</dbReference>
<keyword evidence="3 9" id="KW-0813">Transport</keyword>
<dbReference type="RefSeq" id="WP_143148599.1">
    <property type="nucleotide sequence ID" value="NZ_FQZO01000003.1"/>
</dbReference>
<evidence type="ECO:0000256" key="4">
    <source>
        <dbReference type="ARBA" id="ARBA00022475"/>
    </source>
</evidence>
<dbReference type="Proteomes" id="UP000184080">
    <property type="component" value="Unassembled WGS sequence"/>
</dbReference>
<name>A0A1M6GXL7_9CLOT</name>
<keyword evidence="6" id="KW-0029">Amino-acid transport</keyword>
<dbReference type="OrthoDB" id="9787841at2"/>
<dbReference type="SUPFAM" id="SSF161098">
    <property type="entry name" value="MetI-like"/>
    <property type="match status" value="1"/>
</dbReference>
<feature type="transmembrane region" description="Helical" evidence="9">
    <location>
        <begin position="131"/>
        <end position="150"/>
    </location>
</feature>
<feature type="transmembrane region" description="Helical" evidence="9">
    <location>
        <begin position="21"/>
        <end position="39"/>
    </location>
</feature>
<protein>
    <submittedName>
        <fullName evidence="11">Amino acid ABC transporter membrane protein, PAAT family</fullName>
    </submittedName>
</protein>
<dbReference type="GO" id="GO:0043190">
    <property type="term" value="C:ATP-binding cassette (ABC) transporter complex"/>
    <property type="evidence" value="ECO:0007669"/>
    <property type="project" value="InterPro"/>
</dbReference>
<dbReference type="STRING" id="1121298.SAMN05444401_2285"/>
<feature type="transmembrane region" description="Helical" evidence="9">
    <location>
        <begin position="107"/>
        <end position="125"/>
    </location>
</feature>
<evidence type="ECO:0000313" key="11">
    <source>
        <dbReference type="EMBL" id="SHJ14672.1"/>
    </source>
</evidence>
<evidence type="ECO:0000313" key="12">
    <source>
        <dbReference type="Proteomes" id="UP000184080"/>
    </source>
</evidence>
<dbReference type="NCBIfam" id="TIGR01726">
    <property type="entry name" value="HEQRo_perm_3TM"/>
    <property type="match status" value="1"/>
</dbReference>
<evidence type="ECO:0000256" key="8">
    <source>
        <dbReference type="ARBA" id="ARBA00023136"/>
    </source>
</evidence>
<feature type="transmembrane region" description="Helical" evidence="9">
    <location>
        <begin position="232"/>
        <end position="249"/>
    </location>
</feature>
<keyword evidence="8 9" id="KW-0472">Membrane</keyword>
<evidence type="ECO:0000256" key="9">
    <source>
        <dbReference type="RuleBase" id="RU363032"/>
    </source>
</evidence>
<gene>
    <name evidence="11" type="ORF">SAMN05444401_2285</name>
</gene>
<evidence type="ECO:0000256" key="6">
    <source>
        <dbReference type="ARBA" id="ARBA00022970"/>
    </source>
</evidence>
<comment type="subcellular location">
    <subcellularLocation>
        <location evidence="1 9">Cell membrane</location>
        <topology evidence="1 9">Multi-pass membrane protein</topology>
    </subcellularLocation>
</comment>
<dbReference type="GO" id="GO:0006865">
    <property type="term" value="P:amino acid transport"/>
    <property type="evidence" value="ECO:0007669"/>
    <property type="project" value="UniProtKB-KW"/>
</dbReference>
<keyword evidence="5 9" id="KW-0812">Transmembrane</keyword>
<reference evidence="11 12" key="1">
    <citation type="submission" date="2016-11" db="EMBL/GenBank/DDBJ databases">
        <authorList>
            <person name="Jaros S."/>
            <person name="Januszkiewicz K."/>
            <person name="Wedrychowicz H."/>
        </authorList>
    </citation>
    <scope>NUCLEOTIDE SEQUENCE [LARGE SCALE GENOMIC DNA]</scope>
    <source>
        <strain evidence="11 12">DSM 21864</strain>
    </source>
</reference>
<keyword evidence="12" id="KW-1185">Reference proteome</keyword>
<evidence type="ECO:0000256" key="2">
    <source>
        <dbReference type="ARBA" id="ARBA00010072"/>
    </source>
</evidence>
<organism evidence="11 12">
    <name type="scientific">Clostridium amylolyticum</name>
    <dbReference type="NCBI Taxonomy" id="1121298"/>
    <lineage>
        <taxon>Bacteria</taxon>
        <taxon>Bacillati</taxon>
        <taxon>Bacillota</taxon>
        <taxon>Clostridia</taxon>
        <taxon>Eubacteriales</taxon>
        <taxon>Clostridiaceae</taxon>
        <taxon>Clostridium</taxon>
    </lineage>
</organism>
<sequence length="261" mass="30182">MKMSKLFFKRDDEDVSLPVKMVNIVFILLLGVGIFIYSLNKTGYPQRWESILQYKYRFISGFWMTLVISFFSLIFSFIIGMISALSSRSKFLPLHYLSKVYVEAIRSTPLLVQIFVFYYIIATAFKVDNRYFMGILILSLFSGAYISEIIRAGIESIDKNQIETARSLGFTVFQRYVYIIFPQVIKRILPPLAGQLVSLIKDSSLLSVIAVSELTKNVQEVDSINFATIENYVLLALLYMIMTIPVSYISRKLERRFSYEN</sequence>
<keyword evidence="4" id="KW-1003">Cell membrane</keyword>
<feature type="transmembrane region" description="Helical" evidence="9">
    <location>
        <begin position="59"/>
        <end position="86"/>
    </location>
</feature>
<evidence type="ECO:0000259" key="10">
    <source>
        <dbReference type="PROSITE" id="PS50928"/>
    </source>
</evidence>
<dbReference type="CDD" id="cd06261">
    <property type="entry name" value="TM_PBP2"/>
    <property type="match status" value="1"/>
</dbReference>
<dbReference type="PANTHER" id="PTHR30614">
    <property type="entry name" value="MEMBRANE COMPONENT OF AMINO ACID ABC TRANSPORTER"/>
    <property type="match status" value="1"/>
</dbReference>
<comment type="similarity">
    <text evidence="2">Belongs to the binding-protein-dependent transport system permease family. HisMQ subfamily.</text>
</comment>
<evidence type="ECO:0000256" key="3">
    <source>
        <dbReference type="ARBA" id="ARBA00022448"/>
    </source>
</evidence>
<feature type="domain" description="ABC transmembrane type-1" evidence="10">
    <location>
        <begin position="62"/>
        <end position="250"/>
    </location>
</feature>
<dbReference type="FunFam" id="1.10.3720.10:FF:000033">
    <property type="entry name" value="Polar amino acid ABC transporter permease"/>
    <property type="match status" value="1"/>
</dbReference>
<dbReference type="InterPro" id="IPR043429">
    <property type="entry name" value="ArtM/GltK/GlnP/TcyL/YhdX-like"/>
</dbReference>
<keyword evidence="7 9" id="KW-1133">Transmembrane helix</keyword>
<accession>A0A1M6GXL7</accession>
<dbReference type="InterPro" id="IPR035906">
    <property type="entry name" value="MetI-like_sf"/>
</dbReference>
<dbReference type="AlphaFoldDB" id="A0A1M6GXL7"/>
<dbReference type="PANTHER" id="PTHR30614:SF20">
    <property type="entry name" value="GLUTAMINE TRANSPORT SYSTEM PERMEASE PROTEIN GLNP"/>
    <property type="match status" value="1"/>
</dbReference>
<dbReference type="InterPro" id="IPR000515">
    <property type="entry name" value="MetI-like"/>
</dbReference>
<dbReference type="GO" id="GO:0022857">
    <property type="term" value="F:transmembrane transporter activity"/>
    <property type="evidence" value="ECO:0007669"/>
    <property type="project" value="InterPro"/>
</dbReference>
<dbReference type="Gene3D" id="1.10.3720.10">
    <property type="entry name" value="MetI-like"/>
    <property type="match status" value="1"/>
</dbReference>
<evidence type="ECO:0000256" key="5">
    <source>
        <dbReference type="ARBA" id="ARBA00022692"/>
    </source>
</evidence>
<evidence type="ECO:0000256" key="1">
    <source>
        <dbReference type="ARBA" id="ARBA00004651"/>
    </source>
</evidence>
<dbReference type="Pfam" id="PF00528">
    <property type="entry name" value="BPD_transp_1"/>
    <property type="match status" value="1"/>
</dbReference>